<feature type="transmembrane region" description="Helical" evidence="2">
    <location>
        <begin position="257"/>
        <end position="278"/>
    </location>
</feature>
<accession>A0A4S4FSB8</accession>
<keyword evidence="2" id="KW-1133">Transmembrane helix</keyword>
<organism evidence="3 4">
    <name type="scientific">Naasia lichenicola</name>
    <dbReference type="NCBI Taxonomy" id="2565933"/>
    <lineage>
        <taxon>Bacteria</taxon>
        <taxon>Bacillati</taxon>
        <taxon>Actinomycetota</taxon>
        <taxon>Actinomycetes</taxon>
        <taxon>Micrococcales</taxon>
        <taxon>Microbacteriaceae</taxon>
        <taxon>Naasia</taxon>
    </lineage>
</organism>
<dbReference type="EMBL" id="SSSM01000001">
    <property type="protein sequence ID" value="THG33188.1"/>
    <property type="molecule type" value="Genomic_DNA"/>
</dbReference>
<feature type="compositionally biased region" description="Basic and acidic residues" evidence="1">
    <location>
        <begin position="343"/>
        <end position="356"/>
    </location>
</feature>
<evidence type="ECO:0000256" key="1">
    <source>
        <dbReference type="SAM" id="MobiDB-lite"/>
    </source>
</evidence>
<reference evidence="3 4" key="1">
    <citation type="submission" date="2019-04" db="EMBL/GenBank/DDBJ databases">
        <authorList>
            <person name="Jiang L."/>
        </authorList>
    </citation>
    <scope>NUCLEOTIDE SEQUENCE [LARGE SCALE GENOMIC DNA]</scope>
    <source>
        <strain evidence="3 4">YIM 131853</strain>
    </source>
</reference>
<protein>
    <submittedName>
        <fullName evidence="3">Uncharacterized protein</fullName>
    </submittedName>
</protein>
<name>A0A4S4FSB8_9MICO</name>
<dbReference type="AlphaFoldDB" id="A0A4S4FSB8"/>
<keyword evidence="2" id="KW-0472">Membrane</keyword>
<evidence type="ECO:0000313" key="4">
    <source>
        <dbReference type="Proteomes" id="UP000309133"/>
    </source>
</evidence>
<feature type="transmembrane region" description="Helical" evidence="2">
    <location>
        <begin position="103"/>
        <end position="122"/>
    </location>
</feature>
<feature type="transmembrane region" description="Helical" evidence="2">
    <location>
        <begin position="159"/>
        <end position="181"/>
    </location>
</feature>
<comment type="caution">
    <text evidence="3">The sequence shown here is derived from an EMBL/GenBank/DDBJ whole genome shotgun (WGS) entry which is preliminary data.</text>
</comment>
<gene>
    <name evidence="3" type="ORF">E6C64_02205</name>
</gene>
<feature type="transmembrane region" description="Helical" evidence="2">
    <location>
        <begin position="290"/>
        <end position="314"/>
    </location>
</feature>
<proteinExistence type="predicted"/>
<evidence type="ECO:0000313" key="3">
    <source>
        <dbReference type="EMBL" id="THG33188.1"/>
    </source>
</evidence>
<feature type="transmembrane region" description="Helical" evidence="2">
    <location>
        <begin position="193"/>
        <end position="214"/>
    </location>
</feature>
<keyword evidence="4" id="KW-1185">Reference proteome</keyword>
<feature type="transmembrane region" description="Helical" evidence="2">
    <location>
        <begin position="36"/>
        <end position="57"/>
    </location>
</feature>
<evidence type="ECO:0000256" key="2">
    <source>
        <dbReference type="SAM" id="Phobius"/>
    </source>
</evidence>
<sequence length="356" mass="37401">MKVIAAIVLVVVAPAPILLLTLGAIAADPAPGNASIMLLAVGGGLLMILPIVVGSVAANWKLDFRSPSGRAQHRALLLTYSTMALVGALAIIASSVVGRIPAWVPLAAILVQALFVVLAAVIGDRLRRRAQLARTTPRSEPAGEDLLSRAWLRRKVRQIVLGFAITLVAGALGGVALSLALGESPIDWELAPSLIALAFITASIVCLTAVVPLARASRELVGGGWGAARALGRVVLRGKTEELPVGRDADAVRYARIIAVLLPVQSAQQALLFAGLALQQLPEVLGTTSSVIPGFAIGFMILSVAFIAVIVPIYGRQARRARRYAAEHSDALSERPSTAPTVRWEDLPPPRYGERI</sequence>
<dbReference type="Proteomes" id="UP000309133">
    <property type="component" value="Unassembled WGS sequence"/>
</dbReference>
<keyword evidence="2" id="KW-0812">Transmembrane</keyword>
<feature type="region of interest" description="Disordered" evidence="1">
    <location>
        <begin position="327"/>
        <end position="356"/>
    </location>
</feature>
<dbReference type="RefSeq" id="WP_136425969.1">
    <property type="nucleotide sequence ID" value="NZ_SSSM01000001.1"/>
</dbReference>
<feature type="transmembrane region" description="Helical" evidence="2">
    <location>
        <begin position="77"/>
        <end position="97"/>
    </location>
</feature>